<sequence>MLKLFTILVNVKKQKKVIINSHKSRSLILRLRLFTLYIS</sequence>
<name>A0ABN0EB88_9FLAO</name>
<evidence type="ECO:0000313" key="1">
    <source>
        <dbReference type="EMBL" id="EHO10338.1"/>
    </source>
</evidence>
<comment type="caution">
    <text evidence="1">The sequence shown here is derived from an EMBL/GenBank/DDBJ whole genome shotgun (WGS) entry which is preliminary data.</text>
</comment>
<organism evidence="1 2">
    <name type="scientific">Myroides odoratimimus CCUG 10230</name>
    <dbReference type="NCBI Taxonomy" id="883150"/>
    <lineage>
        <taxon>Bacteria</taxon>
        <taxon>Pseudomonadati</taxon>
        <taxon>Bacteroidota</taxon>
        <taxon>Flavobacteriia</taxon>
        <taxon>Flavobacteriales</taxon>
        <taxon>Flavobacteriaceae</taxon>
        <taxon>Myroides</taxon>
    </lineage>
</organism>
<reference evidence="1" key="1">
    <citation type="submission" date="2012-07" db="EMBL/GenBank/DDBJ databases">
        <title>The Genome Sequence of Myroides odoratimimus CCUG 10230.</title>
        <authorList>
            <consortium name="The Broad Institute Genome Sequencing Platform"/>
            <person name="Earl A."/>
            <person name="Ward D."/>
            <person name="Feldgarden M."/>
            <person name="Gevers D."/>
            <person name="Huys G."/>
            <person name="Walker B."/>
            <person name="Young S.K."/>
            <person name="Zeng Q."/>
            <person name="Gargeya S."/>
            <person name="Fitzgerald M."/>
            <person name="Haas B."/>
            <person name="Abouelleil A."/>
            <person name="Alvarado L."/>
            <person name="Arachchi H.M."/>
            <person name="Berlin A.M."/>
            <person name="Chapman S.B."/>
            <person name="Goldberg J."/>
            <person name="Griggs A."/>
            <person name="Gujja S."/>
            <person name="Hansen M."/>
            <person name="Howarth C."/>
            <person name="Imamovic A."/>
            <person name="Larimer J."/>
            <person name="McCowen C."/>
            <person name="Montmayeur A."/>
            <person name="Murphy C."/>
            <person name="Neiman D."/>
            <person name="Pearson M."/>
            <person name="Priest M."/>
            <person name="Roberts A."/>
            <person name="Saif S."/>
            <person name="Shea T."/>
            <person name="Sisk P."/>
            <person name="Sykes S."/>
            <person name="Wortman J."/>
            <person name="Nusbaum C."/>
            <person name="Birren B."/>
        </authorList>
    </citation>
    <scope>NUCLEOTIDE SEQUENCE [LARGE SCALE GENOMIC DNA]</scope>
    <source>
        <strain evidence="1">CCUG 10230</strain>
    </source>
</reference>
<evidence type="ECO:0000313" key="2">
    <source>
        <dbReference type="Proteomes" id="UP000005402"/>
    </source>
</evidence>
<proteinExistence type="predicted"/>
<gene>
    <name evidence="1" type="ORF">HMPREF9712_01443</name>
</gene>
<protein>
    <submittedName>
        <fullName evidence="1">Uncharacterized protein</fullName>
    </submittedName>
</protein>
<accession>A0ABN0EB88</accession>
<dbReference type="Proteomes" id="UP000005402">
    <property type="component" value="Unassembled WGS sequence"/>
</dbReference>
<dbReference type="EMBL" id="AGEC02000019">
    <property type="protein sequence ID" value="EHO10338.1"/>
    <property type="molecule type" value="Genomic_DNA"/>
</dbReference>
<keyword evidence="2" id="KW-1185">Reference proteome</keyword>